<evidence type="ECO:0000313" key="3">
    <source>
        <dbReference type="Proteomes" id="UP001189429"/>
    </source>
</evidence>
<dbReference type="Proteomes" id="UP001189429">
    <property type="component" value="Unassembled WGS sequence"/>
</dbReference>
<evidence type="ECO:0000256" key="1">
    <source>
        <dbReference type="SAM" id="MobiDB-lite"/>
    </source>
</evidence>
<gene>
    <name evidence="2" type="ORF">PCOR1329_LOCUS42366</name>
</gene>
<name>A0ABN9TU62_9DINO</name>
<feature type="region of interest" description="Disordered" evidence="1">
    <location>
        <begin position="76"/>
        <end position="95"/>
    </location>
</feature>
<dbReference type="EMBL" id="CAUYUJ010015088">
    <property type="protein sequence ID" value="CAK0849763.1"/>
    <property type="molecule type" value="Genomic_DNA"/>
</dbReference>
<feature type="non-terminal residue" evidence="2">
    <location>
        <position position="1"/>
    </location>
</feature>
<feature type="compositionally biased region" description="Basic and acidic residues" evidence="1">
    <location>
        <begin position="258"/>
        <end position="280"/>
    </location>
</feature>
<reference evidence="2" key="1">
    <citation type="submission" date="2023-10" db="EMBL/GenBank/DDBJ databases">
        <authorList>
            <person name="Chen Y."/>
            <person name="Shah S."/>
            <person name="Dougan E. K."/>
            <person name="Thang M."/>
            <person name="Chan C."/>
        </authorList>
    </citation>
    <scope>NUCLEOTIDE SEQUENCE [LARGE SCALE GENOMIC DNA]</scope>
</reference>
<keyword evidence="3" id="KW-1185">Reference proteome</keyword>
<feature type="compositionally biased region" description="Low complexity" evidence="1">
    <location>
        <begin position="76"/>
        <end position="90"/>
    </location>
</feature>
<sequence length="338" mass="36516">AVRDLAGAGSALCAGLEEAELEVSPKTTVIASSRTLAQSAHVALRAKGASVKVANDSADLGIDTAGARRLATAKAQSRAAKASARTSRTSSKLRKHASLAKASKGLWTTGPRPQGIYGRHIMGLAPSQALLQRRQALQAVGGNAPGRCLTTALVVALGDKVPALELARQSAHERLKFRFDHPRHHRRIKQARRRLHSRTADLGKKKWHKVVGPSSAAIAILVAAGWECPAPMEWSRAARPGEPSPQTRITPHLPMPNWEEKRHRVDSLRESAAKHPDGEGFQRGGPDTGNISLEMDKSIRDGHHDLWALDLRAASGGQWTRSRMAETGYEIDNLKTTR</sequence>
<proteinExistence type="predicted"/>
<organism evidence="2 3">
    <name type="scientific">Prorocentrum cordatum</name>
    <dbReference type="NCBI Taxonomy" id="2364126"/>
    <lineage>
        <taxon>Eukaryota</taxon>
        <taxon>Sar</taxon>
        <taxon>Alveolata</taxon>
        <taxon>Dinophyceae</taxon>
        <taxon>Prorocentrales</taxon>
        <taxon>Prorocentraceae</taxon>
        <taxon>Prorocentrum</taxon>
    </lineage>
</organism>
<evidence type="ECO:0000313" key="2">
    <source>
        <dbReference type="EMBL" id="CAK0849763.1"/>
    </source>
</evidence>
<protein>
    <submittedName>
        <fullName evidence="2">Uncharacterized protein</fullName>
    </submittedName>
</protein>
<feature type="non-terminal residue" evidence="2">
    <location>
        <position position="338"/>
    </location>
</feature>
<comment type="caution">
    <text evidence="2">The sequence shown here is derived from an EMBL/GenBank/DDBJ whole genome shotgun (WGS) entry which is preliminary data.</text>
</comment>
<feature type="region of interest" description="Disordered" evidence="1">
    <location>
        <begin position="235"/>
        <end position="294"/>
    </location>
</feature>
<accession>A0ABN9TU62</accession>